<dbReference type="Pfam" id="PF13487">
    <property type="entry name" value="HD_5"/>
    <property type="match status" value="1"/>
</dbReference>
<dbReference type="InterPro" id="IPR037522">
    <property type="entry name" value="HD_GYP_dom"/>
</dbReference>
<dbReference type="OrthoDB" id="9802066at2"/>
<dbReference type="PANTHER" id="PTHR43155">
    <property type="entry name" value="CYCLIC DI-GMP PHOSPHODIESTERASE PA4108-RELATED"/>
    <property type="match status" value="1"/>
</dbReference>
<evidence type="ECO:0000313" key="2">
    <source>
        <dbReference type="EMBL" id="RFA31814.1"/>
    </source>
</evidence>
<evidence type="ECO:0000259" key="1">
    <source>
        <dbReference type="PROSITE" id="PS51832"/>
    </source>
</evidence>
<gene>
    <name evidence="2" type="ORF">CAL65_21510</name>
</gene>
<dbReference type="Gene3D" id="1.10.3210.10">
    <property type="entry name" value="Hypothetical protein af1432"/>
    <property type="match status" value="1"/>
</dbReference>
<keyword evidence="3" id="KW-1185">Reference proteome</keyword>
<reference evidence="3" key="1">
    <citation type="submission" date="2017-05" db="EMBL/GenBank/DDBJ databases">
        <authorList>
            <person name="Sharma S."/>
            <person name="Sidhu C."/>
            <person name="Pinnaka A.K."/>
        </authorList>
    </citation>
    <scope>NUCLEOTIDE SEQUENCE [LARGE SCALE GENOMIC DNA]</scope>
    <source>
        <strain evidence="3">AK93</strain>
    </source>
</reference>
<feature type="domain" description="HD-GYP" evidence="1">
    <location>
        <begin position="114"/>
        <end position="311"/>
    </location>
</feature>
<organism evidence="2 3">
    <name type="scientific">Alkalilimnicola ehrlichii</name>
    <dbReference type="NCBI Taxonomy" id="351052"/>
    <lineage>
        <taxon>Bacteria</taxon>
        <taxon>Pseudomonadati</taxon>
        <taxon>Pseudomonadota</taxon>
        <taxon>Gammaproteobacteria</taxon>
        <taxon>Chromatiales</taxon>
        <taxon>Ectothiorhodospiraceae</taxon>
        <taxon>Alkalilimnicola</taxon>
    </lineage>
</organism>
<dbReference type="EMBL" id="NFZW01000040">
    <property type="protein sequence ID" value="RFA31814.1"/>
    <property type="molecule type" value="Genomic_DNA"/>
</dbReference>
<dbReference type="Proteomes" id="UP000256763">
    <property type="component" value="Unassembled WGS sequence"/>
</dbReference>
<dbReference type="RefSeq" id="WP_116304073.1">
    <property type="nucleotide sequence ID" value="NZ_NFZV01000038.1"/>
</dbReference>
<name>A0A3E0WFU2_9GAMM</name>
<dbReference type="AlphaFoldDB" id="A0A3E0WFU2"/>
<dbReference type="PANTHER" id="PTHR43155:SF2">
    <property type="entry name" value="CYCLIC DI-GMP PHOSPHODIESTERASE PA4108"/>
    <property type="match status" value="1"/>
</dbReference>
<dbReference type="SUPFAM" id="SSF109604">
    <property type="entry name" value="HD-domain/PDEase-like"/>
    <property type="match status" value="1"/>
</dbReference>
<accession>A0A3E0WFU2</accession>
<dbReference type="InterPro" id="IPR003607">
    <property type="entry name" value="HD/PDEase_dom"/>
</dbReference>
<evidence type="ECO:0000313" key="3">
    <source>
        <dbReference type="Proteomes" id="UP000256763"/>
    </source>
</evidence>
<dbReference type="CDD" id="cd00077">
    <property type="entry name" value="HDc"/>
    <property type="match status" value="1"/>
</dbReference>
<proteinExistence type="predicted"/>
<dbReference type="GO" id="GO:0008081">
    <property type="term" value="F:phosphoric diester hydrolase activity"/>
    <property type="evidence" value="ECO:0007669"/>
    <property type="project" value="UniProtKB-ARBA"/>
</dbReference>
<protein>
    <recommendedName>
        <fullName evidence="1">HD-GYP domain-containing protein</fullName>
    </recommendedName>
</protein>
<comment type="caution">
    <text evidence="2">The sequence shown here is derived from an EMBL/GenBank/DDBJ whole genome shotgun (WGS) entry which is preliminary data.</text>
</comment>
<sequence length="449" mass="50230">MDAHPEQRLEDQPQHYADHLSQVNATTEVVSIEDIYNDRGMLIARKGTRINESLSKKIRQHRLAKPLHSLVDINKGLTEQSVMDEFHKLWALFPDLKALLDGMEMEEDFEGMVLGVRLPRLILQNLTVLFHRKPHLFEQSLFVATLATLIVQALKRPPSEVRAAYLGGLVHDIGFLHIDPAILEKEDELTMAEWRAIQSHVIVSKLLVEEVGSAVPPLTNLAVIEHHERCDASGYPAFMSGARLHLLGQSIGISDGLYHLRTGLLDKLDLNLANAVPFLQMNSGTHFYENHKAVRILLTRARLKPETCNPFGSIAAFGAGVAKRSRALAGVIDVLLEVQSLASRTELKRGYACLARTPSRILRAVHASGVLGEAYLAWLENSLNDSEAGVQDELLNVYLMQEELLAQLRDFVQILNRYVMDEPETGVFVQVKDFSNKLQEHIAAVAEVY</sequence>
<dbReference type="PROSITE" id="PS51832">
    <property type="entry name" value="HD_GYP"/>
    <property type="match status" value="1"/>
</dbReference>